<evidence type="ECO:0000313" key="2">
    <source>
        <dbReference type="EMBL" id="NMH76260.1"/>
    </source>
</evidence>
<dbReference type="SUPFAM" id="SSF48264">
    <property type="entry name" value="Cytochrome P450"/>
    <property type="match status" value="1"/>
</dbReference>
<evidence type="ECO:0000313" key="3">
    <source>
        <dbReference type="Proteomes" id="UP001296706"/>
    </source>
</evidence>
<organism evidence="2 3">
    <name type="scientific">Pseudonocardia xinjiangensis</name>
    <dbReference type="NCBI Taxonomy" id="75289"/>
    <lineage>
        <taxon>Bacteria</taxon>
        <taxon>Bacillati</taxon>
        <taxon>Actinomycetota</taxon>
        <taxon>Actinomycetes</taxon>
        <taxon>Pseudonocardiales</taxon>
        <taxon>Pseudonocardiaceae</taxon>
        <taxon>Pseudonocardia</taxon>
    </lineage>
</organism>
<dbReference type="PRINTS" id="PR00385">
    <property type="entry name" value="P450"/>
</dbReference>
<dbReference type="InterPro" id="IPR036396">
    <property type="entry name" value="Cyt_P450_sf"/>
</dbReference>
<comment type="caution">
    <text evidence="2">The sequence shown here is derived from an EMBL/GenBank/DDBJ whole genome shotgun (WGS) entry which is preliminary data.</text>
</comment>
<gene>
    <name evidence="2" type="ORF">HF577_03935</name>
</gene>
<dbReference type="Gene3D" id="1.10.630.10">
    <property type="entry name" value="Cytochrome P450"/>
    <property type="match status" value="1"/>
</dbReference>
<dbReference type="PANTHER" id="PTHR46696:SF4">
    <property type="entry name" value="BIOTIN BIOSYNTHESIS CYTOCHROME P450"/>
    <property type="match status" value="1"/>
</dbReference>
<dbReference type="CDD" id="cd11033">
    <property type="entry name" value="CYP142-like"/>
    <property type="match status" value="1"/>
</dbReference>
<sequence>MAPTSTAAGSTWTGRPNLSDIPGFWTLPIAERAAAFAALREREPISFYEEPQVSILPRGAGYWAVTKLDDLVTASRNPAVFTSSKGSTSIADFPAEFIEFFGSMIGMDDPRHARLRRIVSRGFTPKRLGALTDDVERTARAIVDDVIDAGECDAVSAISARLPLKIVCDMMGVPESQYEFIYTRSNIILGAGDPEYVSDADNIVMAVLQAGGELAELMRDLGRLRTANPTDDLTSLLVNAEIDGERLTPDELASFFILLVVAGNETTRNAISWGLHLLTEHPDQRAAWLADIDGVTPTAVEEIVRWASPVIFMRRTVASDTVLGGQAMSEGDKVVLFYWAANRDPAHFTDPDVFDVRRSPSPHVGFGGPGPHFCLGAHLARREMSVMFRELLTRVPDIHVTAPPDRLQSMFINGIKRMPVAFTPGGAR</sequence>
<dbReference type="PRINTS" id="PR00359">
    <property type="entry name" value="BP450"/>
</dbReference>
<accession>A0ABX1R7A4</accession>
<keyword evidence="3" id="KW-1185">Reference proteome</keyword>
<dbReference type="Pfam" id="PF00067">
    <property type="entry name" value="p450"/>
    <property type="match status" value="1"/>
</dbReference>
<dbReference type="InterPro" id="IPR001128">
    <property type="entry name" value="Cyt_P450"/>
</dbReference>
<dbReference type="Proteomes" id="UP001296706">
    <property type="component" value="Unassembled WGS sequence"/>
</dbReference>
<dbReference type="PANTHER" id="PTHR46696">
    <property type="entry name" value="P450, PUTATIVE (EUROFUNG)-RELATED"/>
    <property type="match status" value="1"/>
</dbReference>
<dbReference type="RefSeq" id="WP_169394331.1">
    <property type="nucleotide sequence ID" value="NZ_BAAAJH010000011.1"/>
</dbReference>
<protein>
    <submittedName>
        <fullName evidence="2">Cytochrome P450</fullName>
    </submittedName>
</protein>
<comment type="similarity">
    <text evidence="1">Belongs to the cytochrome P450 family.</text>
</comment>
<reference evidence="2 3" key="1">
    <citation type="submission" date="2020-04" db="EMBL/GenBank/DDBJ databases">
        <authorList>
            <person name="Klaysubun C."/>
            <person name="Duangmal K."/>
            <person name="Lipun K."/>
        </authorList>
    </citation>
    <scope>NUCLEOTIDE SEQUENCE [LARGE SCALE GENOMIC DNA]</scope>
    <source>
        <strain evidence="2 3">JCM 11839</strain>
    </source>
</reference>
<evidence type="ECO:0000256" key="1">
    <source>
        <dbReference type="ARBA" id="ARBA00010617"/>
    </source>
</evidence>
<proteinExistence type="inferred from homology"/>
<dbReference type="InterPro" id="IPR002397">
    <property type="entry name" value="Cyt_P450_B"/>
</dbReference>
<name>A0ABX1R7A4_9PSEU</name>
<dbReference type="EMBL" id="JAAXKY010000006">
    <property type="protein sequence ID" value="NMH76260.1"/>
    <property type="molecule type" value="Genomic_DNA"/>
</dbReference>